<name>A0A177NNH6_9GAMM</name>
<gene>
    <name evidence="7" type="ORF">A1507_06790</name>
</gene>
<keyword evidence="4" id="KW-0720">Serine protease</keyword>
<keyword evidence="5" id="KW-0472">Membrane</keyword>
<dbReference type="Gene3D" id="3.90.226.10">
    <property type="entry name" value="2-enoyl-CoA Hydratase, Chain A, domain 1"/>
    <property type="match status" value="1"/>
</dbReference>
<dbReference type="InterPro" id="IPR029045">
    <property type="entry name" value="ClpP/crotonase-like_dom_sf"/>
</dbReference>
<keyword evidence="5" id="KW-1133">Transmembrane helix</keyword>
<dbReference type="NCBIfam" id="TIGR00706">
    <property type="entry name" value="SppA_dom"/>
    <property type="match status" value="1"/>
</dbReference>
<dbReference type="Proteomes" id="UP000077857">
    <property type="component" value="Unassembled WGS sequence"/>
</dbReference>
<evidence type="ECO:0000256" key="3">
    <source>
        <dbReference type="ARBA" id="ARBA00022801"/>
    </source>
</evidence>
<evidence type="ECO:0000256" key="1">
    <source>
        <dbReference type="ARBA" id="ARBA00008683"/>
    </source>
</evidence>
<dbReference type="SUPFAM" id="SSF52096">
    <property type="entry name" value="ClpP/crotonase"/>
    <property type="match status" value="1"/>
</dbReference>
<dbReference type="Gene3D" id="6.20.330.10">
    <property type="match status" value="1"/>
</dbReference>
<organism evidence="7 8">
    <name type="scientific">Methylomonas koyamae</name>
    <dbReference type="NCBI Taxonomy" id="702114"/>
    <lineage>
        <taxon>Bacteria</taxon>
        <taxon>Pseudomonadati</taxon>
        <taxon>Pseudomonadota</taxon>
        <taxon>Gammaproteobacteria</taxon>
        <taxon>Methylococcales</taxon>
        <taxon>Methylococcaceae</taxon>
        <taxon>Methylomonas</taxon>
    </lineage>
</organism>
<comment type="similarity">
    <text evidence="1">Belongs to the peptidase S49 family.</text>
</comment>
<dbReference type="PANTHER" id="PTHR42987">
    <property type="entry name" value="PEPTIDASE S49"/>
    <property type="match status" value="1"/>
</dbReference>
<comment type="caution">
    <text evidence="7">The sequence shown here is derived from an EMBL/GenBank/DDBJ whole genome shotgun (WGS) entry which is preliminary data.</text>
</comment>
<keyword evidence="2" id="KW-0645">Protease</keyword>
<keyword evidence="5" id="KW-0812">Transmembrane</keyword>
<feature type="domain" description="Peptidase S49" evidence="6">
    <location>
        <begin position="142"/>
        <end position="282"/>
    </location>
</feature>
<dbReference type="GO" id="GO:0006508">
    <property type="term" value="P:proteolysis"/>
    <property type="evidence" value="ECO:0007669"/>
    <property type="project" value="UniProtKB-KW"/>
</dbReference>
<dbReference type="InterPro" id="IPR004635">
    <property type="entry name" value="Pept_S49_SppA"/>
</dbReference>
<evidence type="ECO:0000256" key="4">
    <source>
        <dbReference type="ARBA" id="ARBA00022825"/>
    </source>
</evidence>
<dbReference type="AlphaFoldDB" id="A0A177NNH6"/>
<evidence type="ECO:0000256" key="2">
    <source>
        <dbReference type="ARBA" id="ARBA00022670"/>
    </source>
</evidence>
<proteinExistence type="inferred from homology"/>
<evidence type="ECO:0000313" key="8">
    <source>
        <dbReference type="Proteomes" id="UP000077857"/>
    </source>
</evidence>
<sequence>MDTNQQHPDHSNQDAPGWEKEVLEKLAFAAIAEQKAARRWGIFFKLLTFAYLSVALGVALYPQLKQEVETGSAQHVAIVDVLGQIAEGEGAAADTIIEGLRDAAKDKNTKGIILNINSPGGSAVQSAYVYDEIRRLKAEHPQLPIYSVVGDICASGGYYIASASDKIYVNQASLVGSIGVVMNGFGFSNVLEKLGVERRLLTAGEHKAMLDPFSPVNERESKHMQSLLNQVHQQFIEAVRAGRGERLKETPEMFSGLIWSGQEGVQLGLADGFGSIDSVVREQFGTEETVNFTPHERLIDRLVGRFGVAFGHSIASALNIGGFR</sequence>
<dbReference type="InterPro" id="IPR023562">
    <property type="entry name" value="ClpP/TepA"/>
</dbReference>
<protein>
    <submittedName>
        <fullName evidence="7">Peptidase S49</fullName>
    </submittedName>
</protein>
<evidence type="ECO:0000313" key="7">
    <source>
        <dbReference type="EMBL" id="OAI19628.1"/>
    </source>
</evidence>
<keyword evidence="3" id="KW-0378">Hydrolase</keyword>
<dbReference type="OrthoDB" id="9764363at2"/>
<dbReference type="CDD" id="cd07023">
    <property type="entry name" value="S49_Sppa_N_C"/>
    <property type="match status" value="1"/>
</dbReference>
<evidence type="ECO:0000259" key="6">
    <source>
        <dbReference type="Pfam" id="PF01343"/>
    </source>
</evidence>
<dbReference type="RefSeq" id="WP_064039463.1">
    <property type="nucleotide sequence ID" value="NZ_LUUJ01000047.1"/>
</dbReference>
<reference evidence="7 8" key="1">
    <citation type="submission" date="2016-03" db="EMBL/GenBank/DDBJ databases">
        <authorList>
            <person name="Ploux O."/>
        </authorList>
    </citation>
    <scope>NUCLEOTIDE SEQUENCE [LARGE SCALE GENOMIC DNA]</scope>
    <source>
        <strain evidence="7 8">R-45378</strain>
    </source>
</reference>
<dbReference type="PANTHER" id="PTHR42987:SF8">
    <property type="entry name" value="PROTEINASE"/>
    <property type="match status" value="1"/>
</dbReference>
<dbReference type="InterPro" id="IPR002142">
    <property type="entry name" value="Peptidase_S49"/>
</dbReference>
<evidence type="ECO:0000256" key="5">
    <source>
        <dbReference type="SAM" id="Phobius"/>
    </source>
</evidence>
<dbReference type="Pfam" id="PF01343">
    <property type="entry name" value="Peptidase_S49"/>
    <property type="match status" value="1"/>
</dbReference>
<dbReference type="InterPro" id="IPR047272">
    <property type="entry name" value="S49_SppA_C"/>
</dbReference>
<dbReference type="GO" id="GO:0008236">
    <property type="term" value="F:serine-type peptidase activity"/>
    <property type="evidence" value="ECO:0007669"/>
    <property type="project" value="UniProtKB-KW"/>
</dbReference>
<feature type="transmembrane region" description="Helical" evidence="5">
    <location>
        <begin position="42"/>
        <end position="61"/>
    </location>
</feature>
<accession>A0A177NNH6</accession>
<dbReference type="Pfam" id="PF00574">
    <property type="entry name" value="CLP_protease"/>
    <property type="match status" value="1"/>
</dbReference>
<dbReference type="EMBL" id="LUUJ01000047">
    <property type="protein sequence ID" value="OAI19628.1"/>
    <property type="molecule type" value="Genomic_DNA"/>
</dbReference>